<evidence type="ECO:0000256" key="4">
    <source>
        <dbReference type="ARBA" id="ARBA00022750"/>
    </source>
</evidence>
<dbReference type="InterPro" id="IPR001969">
    <property type="entry name" value="Aspartic_peptidase_AS"/>
</dbReference>
<dbReference type="SUPFAM" id="SSF50630">
    <property type="entry name" value="Acid proteases"/>
    <property type="match status" value="1"/>
</dbReference>
<evidence type="ECO:0000313" key="9">
    <source>
        <dbReference type="EMBL" id="KAL1837628.1"/>
    </source>
</evidence>
<comment type="caution">
    <text evidence="9">The sequence shown here is derived from an EMBL/GenBank/DDBJ whole genome shotgun (WGS) entry which is preliminary data.</text>
</comment>
<protein>
    <recommendedName>
        <fullName evidence="8">Peptidase A1 domain-containing protein</fullName>
    </recommendedName>
</protein>
<dbReference type="PROSITE" id="PS00141">
    <property type="entry name" value="ASP_PROTEASE"/>
    <property type="match status" value="1"/>
</dbReference>
<dbReference type="Gene3D" id="2.40.70.10">
    <property type="entry name" value="Acid Proteases"/>
    <property type="match status" value="2"/>
</dbReference>
<feature type="signal peptide" evidence="7">
    <location>
        <begin position="1"/>
        <end position="20"/>
    </location>
</feature>
<evidence type="ECO:0000256" key="2">
    <source>
        <dbReference type="ARBA" id="ARBA00022670"/>
    </source>
</evidence>
<accession>A0ABR3V765</accession>
<keyword evidence="2 6" id="KW-0645">Protease</keyword>
<dbReference type="PANTHER" id="PTHR47966:SF65">
    <property type="entry name" value="ASPARTIC-TYPE ENDOPEPTIDASE"/>
    <property type="match status" value="1"/>
</dbReference>
<evidence type="ECO:0000256" key="5">
    <source>
        <dbReference type="ARBA" id="ARBA00022801"/>
    </source>
</evidence>
<feature type="domain" description="Peptidase A1" evidence="8">
    <location>
        <begin position="69"/>
        <end position="400"/>
    </location>
</feature>
<comment type="similarity">
    <text evidence="1 6">Belongs to the peptidase A1 family.</text>
</comment>
<dbReference type="PRINTS" id="PR00792">
    <property type="entry name" value="PEPSIN"/>
</dbReference>
<proteinExistence type="inferred from homology"/>
<name>A0ABR3V765_HUMIN</name>
<evidence type="ECO:0000256" key="7">
    <source>
        <dbReference type="SAM" id="SignalP"/>
    </source>
</evidence>
<dbReference type="Pfam" id="PF00026">
    <property type="entry name" value="Asp"/>
    <property type="match status" value="1"/>
</dbReference>
<dbReference type="PANTHER" id="PTHR47966">
    <property type="entry name" value="BETA-SITE APP-CLEAVING ENZYME, ISOFORM A-RELATED"/>
    <property type="match status" value="1"/>
</dbReference>
<keyword evidence="3 7" id="KW-0732">Signal</keyword>
<dbReference type="InterPro" id="IPR033121">
    <property type="entry name" value="PEPTIDASE_A1"/>
</dbReference>
<keyword evidence="4 6" id="KW-0064">Aspartyl protease</keyword>
<dbReference type="InterPro" id="IPR033876">
    <property type="entry name" value="SAP-like"/>
</dbReference>
<dbReference type="EMBL" id="JAZGSY010000277">
    <property type="protein sequence ID" value="KAL1837628.1"/>
    <property type="molecule type" value="Genomic_DNA"/>
</dbReference>
<dbReference type="InterPro" id="IPR001461">
    <property type="entry name" value="Aspartic_peptidase_A1"/>
</dbReference>
<organism evidence="9 10">
    <name type="scientific">Humicola insolens</name>
    <name type="common">Soft-rot fungus</name>
    <dbReference type="NCBI Taxonomy" id="85995"/>
    <lineage>
        <taxon>Eukaryota</taxon>
        <taxon>Fungi</taxon>
        <taxon>Dikarya</taxon>
        <taxon>Ascomycota</taxon>
        <taxon>Pezizomycotina</taxon>
        <taxon>Sordariomycetes</taxon>
        <taxon>Sordariomycetidae</taxon>
        <taxon>Sordariales</taxon>
        <taxon>Chaetomiaceae</taxon>
        <taxon>Mycothermus</taxon>
    </lineage>
</organism>
<reference evidence="9 10" key="1">
    <citation type="journal article" date="2024" name="Commun. Biol.">
        <title>Comparative genomic analysis of thermophilic fungi reveals convergent evolutionary adaptations and gene losses.</title>
        <authorList>
            <person name="Steindorff A.S."/>
            <person name="Aguilar-Pontes M.V."/>
            <person name="Robinson A.J."/>
            <person name="Andreopoulos B."/>
            <person name="LaButti K."/>
            <person name="Kuo A."/>
            <person name="Mondo S."/>
            <person name="Riley R."/>
            <person name="Otillar R."/>
            <person name="Haridas S."/>
            <person name="Lipzen A."/>
            <person name="Grimwood J."/>
            <person name="Schmutz J."/>
            <person name="Clum A."/>
            <person name="Reid I.D."/>
            <person name="Moisan M.C."/>
            <person name="Butler G."/>
            <person name="Nguyen T.T.M."/>
            <person name="Dewar K."/>
            <person name="Conant G."/>
            <person name="Drula E."/>
            <person name="Henrissat B."/>
            <person name="Hansel C."/>
            <person name="Singer S."/>
            <person name="Hutchinson M.I."/>
            <person name="de Vries R.P."/>
            <person name="Natvig D.O."/>
            <person name="Powell A.J."/>
            <person name="Tsang A."/>
            <person name="Grigoriev I.V."/>
        </authorList>
    </citation>
    <scope>NUCLEOTIDE SEQUENCE [LARGE SCALE GENOMIC DNA]</scope>
    <source>
        <strain evidence="9 10">CBS 620.91</strain>
    </source>
</reference>
<evidence type="ECO:0000256" key="3">
    <source>
        <dbReference type="ARBA" id="ARBA00022729"/>
    </source>
</evidence>
<evidence type="ECO:0000313" key="10">
    <source>
        <dbReference type="Proteomes" id="UP001583172"/>
    </source>
</evidence>
<dbReference type="CDD" id="cd05474">
    <property type="entry name" value="SAP_like"/>
    <property type="match status" value="1"/>
</dbReference>
<evidence type="ECO:0000256" key="1">
    <source>
        <dbReference type="ARBA" id="ARBA00007447"/>
    </source>
</evidence>
<evidence type="ECO:0000259" key="8">
    <source>
        <dbReference type="PROSITE" id="PS51767"/>
    </source>
</evidence>
<dbReference type="Proteomes" id="UP001583172">
    <property type="component" value="Unassembled WGS sequence"/>
</dbReference>
<evidence type="ECO:0000256" key="6">
    <source>
        <dbReference type="RuleBase" id="RU000454"/>
    </source>
</evidence>
<gene>
    <name evidence="9" type="ORF">VTJ49DRAFT_3567</name>
</gene>
<keyword evidence="5 6" id="KW-0378">Hydrolase</keyword>
<keyword evidence="10" id="KW-1185">Reference proteome</keyword>
<sequence>MKSTTWHLAAMAIVAQTTHCLSIPQESDGLKVVAVQIERQAPRDPIHRDKRRMKRDSFSVGLDNAETLYFINATVGTPPETVRLHIDTGSSDLWVNTPSSTYCMSASNLCAAAGTYIPNSSTTYQYINSKFNITYVDGTGASGDYVSDTLTFGKQTIPRLQFGVGYTSSNGQGILGIGYRSNEVQVSRYGLPSYNNLPEQLVADGVIRSNAYSMWLNDLSATTGSILFGGVDTARYEPPLRSIPVETATGNYVELMVTLTKVQLGSLVLGKGEDLAIAVLLDTGSTLTYLPDRLASELFDAVGATYDADSNAAYVPCTLAQNTTANLTFTFSDPSIPVPLDELVLDLTLSSGRKPTYADGTRACLFGVAAAGKGTYVLGDTFLRSAYVVFDLANHEISLAPTRFQTGVSAATIAATTSTVKEIGVGMDSVPGATRVQNAVRPTEGLRGGKSLGGIPSGPRSAASGRAVMGKAVAVALGVVVVVGSWV</sequence>
<feature type="chain" id="PRO_5045831424" description="Peptidase A1 domain-containing protein" evidence="7">
    <location>
        <begin position="21"/>
        <end position="487"/>
    </location>
</feature>
<dbReference type="InterPro" id="IPR021109">
    <property type="entry name" value="Peptidase_aspartic_dom_sf"/>
</dbReference>
<dbReference type="PROSITE" id="PS51767">
    <property type="entry name" value="PEPTIDASE_A1"/>
    <property type="match status" value="1"/>
</dbReference>